<keyword evidence="1" id="KW-0677">Repeat</keyword>
<evidence type="ECO:0000259" key="4">
    <source>
        <dbReference type="PROSITE" id="PS50853"/>
    </source>
</evidence>
<evidence type="ECO:0000259" key="3">
    <source>
        <dbReference type="PROSITE" id="PS50835"/>
    </source>
</evidence>
<dbReference type="InterPro" id="IPR036116">
    <property type="entry name" value="FN3_sf"/>
</dbReference>
<feature type="domain" description="Ig-like" evidence="3">
    <location>
        <begin position="16"/>
        <end position="93"/>
    </location>
</feature>
<evidence type="ECO:0000256" key="1">
    <source>
        <dbReference type="ARBA" id="ARBA00022737"/>
    </source>
</evidence>
<dbReference type="InterPro" id="IPR003961">
    <property type="entry name" value="FN3_dom"/>
</dbReference>
<dbReference type="PROSITE" id="PS50853">
    <property type="entry name" value="FN3"/>
    <property type="match status" value="1"/>
</dbReference>
<feature type="region of interest" description="Disordered" evidence="2">
    <location>
        <begin position="189"/>
        <end position="214"/>
    </location>
</feature>
<dbReference type="SMART" id="SM00060">
    <property type="entry name" value="FN3"/>
    <property type="match status" value="1"/>
</dbReference>
<organism evidence="5 6">
    <name type="scientific">Geodia barretti</name>
    <name type="common">Barrett's horny sponge</name>
    <dbReference type="NCBI Taxonomy" id="519541"/>
    <lineage>
        <taxon>Eukaryota</taxon>
        <taxon>Metazoa</taxon>
        <taxon>Porifera</taxon>
        <taxon>Demospongiae</taxon>
        <taxon>Heteroscleromorpha</taxon>
        <taxon>Tetractinellida</taxon>
        <taxon>Astrophorina</taxon>
        <taxon>Geodiidae</taxon>
        <taxon>Geodia</taxon>
    </lineage>
</organism>
<feature type="domain" description="Fibronectin type-III" evidence="4">
    <location>
        <begin position="97"/>
        <end position="188"/>
    </location>
</feature>
<proteinExistence type="predicted"/>
<dbReference type="AlphaFoldDB" id="A0AA35XHX0"/>
<dbReference type="PANTHER" id="PTHR46708:SF2">
    <property type="entry name" value="FIBRONECTIN TYPE-III DOMAIN-CONTAINING PROTEIN"/>
    <property type="match status" value="1"/>
</dbReference>
<dbReference type="InterPro" id="IPR036179">
    <property type="entry name" value="Ig-like_dom_sf"/>
</dbReference>
<dbReference type="PANTHER" id="PTHR46708">
    <property type="entry name" value="TENASCIN"/>
    <property type="match status" value="1"/>
</dbReference>
<dbReference type="Pfam" id="PF00041">
    <property type="entry name" value="fn3"/>
    <property type="match status" value="1"/>
</dbReference>
<dbReference type="InterPro" id="IPR007110">
    <property type="entry name" value="Ig-like_dom"/>
</dbReference>
<dbReference type="EMBL" id="CASHTH010003929">
    <property type="protein sequence ID" value="CAI8051447.1"/>
    <property type="molecule type" value="Genomic_DNA"/>
</dbReference>
<protein>
    <submittedName>
        <fullName evidence="5">Uncharacterized protein</fullName>
    </submittedName>
</protein>
<name>A0AA35XHX0_GEOBA</name>
<dbReference type="InterPro" id="IPR050991">
    <property type="entry name" value="ECM_Regulatory_Proteins"/>
</dbReference>
<dbReference type="SUPFAM" id="SSF48726">
    <property type="entry name" value="Immunoglobulin"/>
    <property type="match status" value="1"/>
</dbReference>
<dbReference type="SUPFAM" id="SSF49265">
    <property type="entry name" value="Fibronectin type III"/>
    <property type="match status" value="1"/>
</dbReference>
<dbReference type="Gene3D" id="2.60.40.10">
    <property type="entry name" value="Immunoglobulins"/>
    <property type="match status" value="2"/>
</dbReference>
<dbReference type="InterPro" id="IPR013783">
    <property type="entry name" value="Ig-like_fold"/>
</dbReference>
<reference evidence="5" key="1">
    <citation type="submission" date="2023-03" db="EMBL/GenBank/DDBJ databases">
        <authorList>
            <person name="Steffen K."/>
            <person name="Cardenas P."/>
        </authorList>
    </citation>
    <scope>NUCLEOTIDE SEQUENCE</scope>
</reference>
<dbReference type="PROSITE" id="PS50835">
    <property type="entry name" value="IG_LIKE"/>
    <property type="match status" value="1"/>
</dbReference>
<dbReference type="CDD" id="cd00063">
    <property type="entry name" value="FN3"/>
    <property type="match status" value="1"/>
</dbReference>
<evidence type="ECO:0000256" key="2">
    <source>
        <dbReference type="SAM" id="MobiDB-lite"/>
    </source>
</evidence>
<gene>
    <name evidence="5" type="ORF">GBAR_LOCUS28166</name>
</gene>
<comment type="caution">
    <text evidence="5">The sequence shown here is derived from an EMBL/GenBank/DDBJ whole genome shotgun (WGS) entry which is preliminary data.</text>
</comment>
<accession>A0AA35XHX0</accession>
<evidence type="ECO:0000313" key="6">
    <source>
        <dbReference type="Proteomes" id="UP001174909"/>
    </source>
</evidence>
<keyword evidence="6" id="KW-1185">Reference proteome</keyword>
<sequence>MISGDITLTVNSDLNGDSPQFTLTCLSTGGPATTVTWTRNSKTVTEGNQTALVDTSTAEYIHTLIVRGGMPGLYNCTVENNKPSSGSRKFSINVASAPNNLRAVIGNDSTSIHLTWTPPTPLADTTGYRISFTGGGNSSSVNVSGGSTDNYTLTGLTRGEMYNISIVGISEHFFSESVAWDTVKLPGIEDGATGSGDERGGEEGASQKQNYSSA</sequence>
<dbReference type="Proteomes" id="UP001174909">
    <property type="component" value="Unassembled WGS sequence"/>
</dbReference>
<evidence type="ECO:0000313" key="5">
    <source>
        <dbReference type="EMBL" id="CAI8051447.1"/>
    </source>
</evidence>
<dbReference type="Pfam" id="PF13927">
    <property type="entry name" value="Ig_3"/>
    <property type="match status" value="1"/>
</dbReference>